<organism evidence="1 2">
    <name type="scientific">Kroppenstedtia pulmonis</name>
    <dbReference type="NCBI Taxonomy" id="1380685"/>
    <lineage>
        <taxon>Bacteria</taxon>
        <taxon>Bacillati</taxon>
        <taxon>Bacillota</taxon>
        <taxon>Bacilli</taxon>
        <taxon>Bacillales</taxon>
        <taxon>Thermoactinomycetaceae</taxon>
        <taxon>Kroppenstedtia</taxon>
    </lineage>
</organism>
<name>A0A7D4CNS8_9BACL</name>
<evidence type="ECO:0000313" key="2">
    <source>
        <dbReference type="Proteomes" id="UP000503088"/>
    </source>
</evidence>
<reference evidence="1 2" key="1">
    <citation type="submission" date="2020-01" db="EMBL/GenBank/DDBJ databases">
        <authorList>
            <person name="Gulvik C.A."/>
            <person name="Batra D.G."/>
        </authorList>
    </citation>
    <scope>NUCLEOTIDE SEQUENCE [LARGE SCALE GENOMIC DNA]</scope>
    <source>
        <strain evidence="1 2">W9323</strain>
    </source>
</reference>
<accession>A0A7D4CNS8</accession>
<keyword evidence="2" id="KW-1185">Reference proteome</keyword>
<gene>
    <name evidence="1" type="ORF">GXN76_11420</name>
</gene>
<dbReference type="EMBL" id="CP048104">
    <property type="protein sequence ID" value="QKG85018.1"/>
    <property type="molecule type" value="Genomic_DNA"/>
</dbReference>
<dbReference type="KEGG" id="kpul:GXN76_11420"/>
<sequence>MQEWTLTLIETAIYFNKLSVEAISESKYLDPDDVIKNINFHDSYHTITHEDLNRWFPDKGYHEPLYMRLNHDFVHIKSFNQSLRNYFKFHWESSIHVSYYHNGLLLYSHLLSDFVLYLLYHQEVGTTGAESLDE</sequence>
<dbReference type="Proteomes" id="UP000503088">
    <property type="component" value="Chromosome"/>
</dbReference>
<proteinExistence type="predicted"/>
<evidence type="ECO:0000313" key="1">
    <source>
        <dbReference type="EMBL" id="QKG85018.1"/>
    </source>
</evidence>
<protein>
    <submittedName>
        <fullName evidence="1">Uncharacterized protein</fullName>
    </submittedName>
</protein>
<dbReference type="RefSeq" id="WP_173223277.1">
    <property type="nucleotide sequence ID" value="NZ_CP048104.1"/>
</dbReference>
<dbReference type="AlphaFoldDB" id="A0A7D4CNS8"/>